<name>A0A7J7EG66_DICBM</name>
<sequence length="305" mass="32960">PRNAEIREGSWRQVLAPDCIRWARAPTTCPTPPFLFPRAPQRGGWGWWAGRSAPGSVLSGLARSLRHACADGREGRGDAPGPSAGRPGPPQPVSMGARRQPRAPAPGPRPKVRAQHPGKVGGEAVAERCARSHPSGEGELWSVRHLVSVSLPASSGACAPPPLPPRRGEGPLLAAAFAAFKFPWGPRVLPRPCFHCLLSRHRYPGGGWEKWETLLPANRRRRFRGLTKMAAAVSAATTSTSTTTAHYRYRRRGPSSRERHSQAPMPSVGQPSRLGIAFENLIPSPRNSIIITPSTEATLCTGYFF</sequence>
<dbReference type="EMBL" id="JACDTQ010003204">
    <property type="protein sequence ID" value="KAF5914693.1"/>
    <property type="molecule type" value="Genomic_DNA"/>
</dbReference>
<comment type="caution">
    <text evidence="2">The sequence shown here is derived from an EMBL/GenBank/DDBJ whole genome shotgun (WGS) entry which is preliminary data.</text>
</comment>
<feature type="non-terminal residue" evidence="2">
    <location>
        <position position="1"/>
    </location>
</feature>
<evidence type="ECO:0000256" key="1">
    <source>
        <dbReference type="SAM" id="MobiDB-lite"/>
    </source>
</evidence>
<dbReference type="Proteomes" id="UP000551758">
    <property type="component" value="Unassembled WGS sequence"/>
</dbReference>
<reference evidence="2 3" key="1">
    <citation type="journal article" date="2020" name="Mol. Biol. Evol.">
        <title>Interspecific Gene Flow and the Evolution of Specialization in Black and White Rhinoceros.</title>
        <authorList>
            <person name="Moodley Y."/>
            <person name="Westbury M.V."/>
            <person name="Russo I.M."/>
            <person name="Gopalakrishnan S."/>
            <person name="Rakotoarivelo A."/>
            <person name="Olsen R.A."/>
            <person name="Prost S."/>
            <person name="Tunstall T."/>
            <person name="Ryder O.A."/>
            <person name="Dalen L."/>
            <person name="Bruford M.W."/>
        </authorList>
    </citation>
    <scope>NUCLEOTIDE SEQUENCE [LARGE SCALE GENOMIC DNA]</scope>
    <source>
        <strain evidence="2">SBR-YM</strain>
        <tissue evidence="2">Skin</tissue>
    </source>
</reference>
<protein>
    <submittedName>
        <fullName evidence="2">Uncharacterized protein</fullName>
    </submittedName>
</protein>
<organism evidence="2 3">
    <name type="scientific">Diceros bicornis minor</name>
    <name type="common">South-central black rhinoceros</name>
    <dbReference type="NCBI Taxonomy" id="77932"/>
    <lineage>
        <taxon>Eukaryota</taxon>
        <taxon>Metazoa</taxon>
        <taxon>Chordata</taxon>
        <taxon>Craniata</taxon>
        <taxon>Vertebrata</taxon>
        <taxon>Euteleostomi</taxon>
        <taxon>Mammalia</taxon>
        <taxon>Eutheria</taxon>
        <taxon>Laurasiatheria</taxon>
        <taxon>Perissodactyla</taxon>
        <taxon>Rhinocerotidae</taxon>
        <taxon>Diceros</taxon>
    </lineage>
</organism>
<feature type="compositionally biased region" description="Low complexity" evidence="1">
    <location>
        <begin position="235"/>
        <end position="245"/>
    </location>
</feature>
<accession>A0A7J7EG66</accession>
<feature type="region of interest" description="Disordered" evidence="1">
    <location>
        <begin position="235"/>
        <end position="271"/>
    </location>
</feature>
<keyword evidence="3" id="KW-1185">Reference proteome</keyword>
<gene>
    <name evidence="2" type="ORF">HPG69_005190</name>
</gene>
<proteinExistence type="predicted"/>
<feature type="region of interest" description="Disordered" evidence="1">
    <location>
        <begin position="71"/>
        <end position="120"/>
    </location>
</feature>
<dbReference type="AlphaFoldDB" id="A0A7J7EG66"/>
<evidence type="ECO:0000313" key="3">
    <source>
        <dbReference type="Proteomes" id="UP000551758"/>
    </source>
</evidence>
<evidence type="ECO:0000313" key="2">
    <source>
        <dbReference type="EMBL" id="KAF5914693.1"/>
    </source>
</evidence>